<protein>
    <submittedName>
        <fullName evidence="1">Uncharacterized protein</fullName>
    </submittedName>
</protein>
<proteinExistence type="predicted"/>
<evidence type="ECO:0000313" key="1">
    <source>
        <dbReference type="EMBL" id="TNV82491.1"/>
    </source>
</evidence>
<dbReference type="AlphaFoldDB" id="A0A8J8T5P3"/>
<reference evidence="1" key="1">
    <citation type="submission" date="2019-06" db="EMBL/GenBank/DDBJ databases">
        <authorList>
            <person name="Zheng W."/>
        </authorList>
    </citation>
    <scope>NUCLEOTIDE SEQUENCE</scope>
    <source>
        <strain evidence="1">QDHG01</strain>
    </source>
</reference>
<evidence type="ECO:0000313" key="2">
    <source>
        <dbReference type="Proteomes" id="UP000785679"/>
    </source>
</evidence>
<sequence length="90" mass="10325">MDSMRRPVEQQLCLRLSGQGRHPYIICGGLTSLKVMENDSTREEEGGRSESVGRLRNINFESPEIYNQPIGQYIKQLVQNTHYKQTQTSP</sequence>
<gene>
    <name evidence="1" type="ORF">FGO68_gene6390</name>
</gene>
<accession>A0A8J8T5P3</accession>
<dbReference type="Proteomes" id="UP000785679">
    <property type="component" value="Unassembled WGS sequence"/>
</dbReference>
<comment type="caution">
    <text evidence="1">The sequence shown here is derived from an EMBL/GenBank/DDBJ whole genome shotgun (WGS) entry which is preliminary data.</text>
</comment>
<name>A0A8J8T5P3_HALGN</name>
<keyword evidence="2" id="KW-1185">Reference proteome</keyword>
<organism evidence="1 2">
    <name type="scientific">Halteria grandinella</name>
    <dbReference type="NCBI Taxonomy" id="5974"/>
    <lineage>
        <taxon>Eukaryota</taxon>
        <taxon>Sar</taxon>
        <taxon>Alveolata</taxon>
        <taxon>Ciliophora</taxon>
        <taxon>Intramacronucleata</taxon>
        <taxon>Spirotrichea</taxon>
        <taxon>Stichotrichia</taxon>
        <taxon>Sporadotrichida</taxon>
        <taxon>Halteriidae</taxon>
        <taxon>Halteria</taxon>
    </lineage>
</organism>
<dbReference type="EMBL" id="RRYP01004890">
    <property type="protein sequence ID" value="TNV82491.1"/>
    <property type="molecule type" value="Genomic_DNA"/>
</dbReference>